<reference evidence="2" key="1">
    <citation type="submission" date="2020-10" db="EMBL/GenBank/DDBJ databases">
        <authorList>
            <person name="Castelo-Branco R."/>
            <person name="Eusebio N."/>
            <person name="Adriana R."/>
            <person name="Vieira A."/>
            <person name="Brugerolle De Fraissinette N."/>
            <person name="Rezende De Castro R."/>
            <person name="Schneider M.P."/>
            <person name="Vasconcelos V."/>
            <person name="Leao P.N."/>
        </authorList>
    </citation>
    <scope>NUCLEOTIDE SEQUENCE</scope>
    <source>
        <strain evidence="2">LEGE 11479</strain>
    </source>
</reference>
<dbReference type="Gene3D" id="3.10.290.30">
    <property type="entry name" value="MM3350-like"/>
    <property type="match status" value="1"/>
</dbReference>
<dbReference type="SUPFAM" id="SSF159941">
    <property type="entry name" value="MM3350-like"/>
    <property type="match status" value="1"/>
</dbReference>
<organism evidence="2 3">
    <name type="scientific">Leptolyngbya cf. ectocarpi LEGE 11479</name>
    <dbReference type="NCBI Taxonomy" id="1828722"/>
    <lineage>
        <taxon>Bacteria</taxon>
        <taxon>Bacillati</taxon>
        <taxon>Cyanobacteriota</taxon>
        <taxon>Cyanophyceae</taxon>
        <taxon>Leptolyngbyales</taxon>
        <taxon>Leptolyngbyaceae</taxon>
        <taxon>Leptolyngbya group</taxon>
        <taxon>Leptolyngbya</taxon>
    </lineage>
</organism>
<protein>
    <submittedName>
        <fullName evidence="2">Plasmid pRiA4b ORF-3 family protein</fullName>
    </submittedName>
</protein>
<dbReference type="AlphaFoldDB" id="A0A928ZVT7"/>
<dbReference type="RefSeq" id="WP_193994327.1">
    <property type="nucleotide sequence ID" value="NZ_JADEXP010000164.1"/>
</dbReference>
<dbReference type="Pfam" id="PF07929">
    <property type="entry name" value="PRiA4_ORF3"/>
    <property type="match status" value="1"/>
</dbReference>
<dbReference type="Proteomes" id="UP000615026">
    <property type="component" value="Unassembled WGS sequence"/>
</dbReference>
<dbReference type="InterPro" id="IPR024047">
    <property type="entry name" value="MM3350-like_sf"/>
</dbReference>
<dbReference type="InterPro" id="IPR012912">
    <property type="entry name" value="Plasmid_pRiA4b_Orf3-like"/>
</dbReference>
<evidence type="ECO:0000313" key="3">
    <source>
        <dbReference type="Proteomes" id="UP000615026"/>
    </source>
</evidence>
<accession>A0A928ZVT7</accession>
<gene>
    <name evidence="2" type="ORF">IQ260_17150</name>
</gene>
<comment type="caution">
    <text evidence="2">The sequence shown here is derived from an EMBL/GenBank/DDBJ whole genome shotgun (WGS) entry which is preliminary data.</text>
</comment>
<evidence type="ECO:0000259" key="1">
    <source>
        <dbReference type="Pfam" id="PF07929"/>
    </source>
</evidence>
<feature type="domain" description="Plasmid pRiA4b Orf3-like" evidence="1">
    <location>
        <begin position="6"/>
        <end position="166"/>
    </location>
</feature>
<dbReference type="EMBL" id="JADEXP010000164">
    <property type="protein sequence ID" value="MBE9068381.1"/>
    <property type="molecule type" value="Genomic_DNA"/>
</dbReference>
<name>A0A928ZVT7_LEPEC</name>
<dbReference type="PANTHER" id="PTHR41878">
    <property type="entry name" value="LEXA REPRESSOR-RELATED"/>
    <property type="match status" value="1"/>
</dbReference>
<sequence>MAHNDRIYQLKLTLTDSEPSIWRRLLVEATTSLDELHRIVQIVMGWQNVSNYHYRIGKQRSDTEPGLLQMPLNEIIRDDLTRFCYVYDLRDGWFHTVEVEMILPADPQGHYPHCVTGELRCPPEGCGGIWGYNELLEILDDSHDPQHMTRWDEVGGDFDPEYFDLDLVNMQLHSS</sequence>
<keyword evidence="3" id="KW-1185">Reference proteome</keyword>
<evidence type="ECO:0000313" key="2">
    <source>
        <dbReference type="EMBL" id="MBE9068381.1"/>
    </source>
</evidence>
<dbReference type="PANTHER" id="PTHR41878:SF1">
    <property type="entry name" value="TNPR PROTEIN"/>
    <property type="match status" value="1"/>
</dbReference>
<proteinExistence type="predicted"/>